<name>A0AAW4VY23_9FIRM</name>
<protein>
    <submittedName>
        <fullName evidence="1">Nucleotidyltransferase family protein</fullName>
    </submittedName>
</protein>
<reference evidence="1" key="1">
    <citation type="submission" date="2021-10" db="EMBL/GenBank/DDBJ databases">
        <title>Collection of gut derived symbiotic bacterial strains cultured from healthy donors.</title>
        <authorList>
            <person name="Lin H."/>
            <person name="Littmann E."/>
            <person name="Kohout C."/>
            <person name="Pamer E.G."/>
        </authorList>
    </citation>
    <scope>NUCLEOTIDE SEQUENCE</scope>
    <source>
        <strain evidence="1">DFI.4.48</strain>
    </source>
</reference>
<dbReference type="Proteomes" id="UP001198439">
    <property type="component" value="Unassembled WGS sequence"/>
</dbReference>
<evidence type="ECO:0000313" key="2">
    <source>
        <dbReference type="Proteomes" id="UP001198439"/>
    </source>
</evidence>
<dbReference type="RefSeq" id="WP_227279928.1">
    <property type="nucleotide sequence ID" value="NZ_JAJDKR010000035.1"/>
</dbReference>
<proteinExistence type="predicted"/>
<dbReference type="Pfam" id="PF14907">
    <property type="entry name" value="NTP_transf_5"/>
    <property type="match status" value="1"/>
</dbReference>
<dbReference type="EMBL" id="JAJDKZ010000035">
    <property type="protein sequence ID" value="MCB8611085.1"/>
    <property type="molecule type" value="Genomic_DNA"/>
</dbReference>
<organism evidence="1 2">
    <name type="scientific">Faecalibacillus faecis</name>
    <dbReference type="NCBI Taxonomy" id="1982628"/>
    <lineage>
        <taxon>Bacteria</taxon>
        <taxon>Bacillati</taxon>
        <taxon>Bacillota</taxon>
        <taxon>Erysipelotrichia</taxon>
        <taxon>Erysipelotrichales</taxon>
        <taxon>Coprobacillaceae</taxon>
        <taxon>Faecalibacillus</taxon>
    </lineage>
</organism>
<evidence type="ECO:0000313" key="1">
    <source>
        <dbReference type="EMBL" id="MCB8611085.1"/>
    </source>
</evidence>
<dbReference type="InterPro" id="IPR039498">
    <property type="entry name" value="NTP_transf_5"/>
</dbReference>
<dbReference type="AlphaFoldDB" id="A0AAW4VY23"/>
<gene>
    <name evidence="1" type="ORF">LJD69_10845</name>
</gene>
<sequence length="427" mass="51044">MKNVIKNTIYKIGKIYIGNDISELNTYLKNIENDLLKLNKNWKIDDFSNKVVEELEKNRVLEIAIYNLKKSNNNIICKKILESAENLLRRNSNTNVNWQVDILDDTSKKVDIMLIKGMAISQYYPANYHRNQSDIDILVKNFKDLSFVLNSLENKYTYKKMKLHFLFNDKLTATIDLIPKQSNMPFIDIHLTPYYMWGAVSYFENVWEYAGKKNNFFVPKTEDIILMLCSHLSNQWMYRMRDINDLYCILKKNNFKIEWDTLFFRSKELGIYSLMRILFTQLIDVYGIVFEEKVRNQFNLDKDLYFRELLFRKYNLGNESAKGSILLEMNFLFENYKKIFKLRTLVFHILKNTFFMIITHNRAFYTGKFLKKIKDNEVLVLKKINEVPSITSMQALSNDIYICNKGTKHEVFKINLDFWKQISYHEE</sequence>
<comment type="caution">
    <text evidence="1">The sequence shown here is derived from an EMBL/GenBank/DDBJ whole genome shotgun (WGS) entry which is preliminary data.</text>
</comment>
<accession>A0AAW4VY23</accession>